<dbReference type="Proteomes" id="UP001302806">
    <property type="component" value="Chromosome"/>
</dbReference>
<organism evidence="1 2">
    <name type="scientific">Thalassobellus suaedae</name>
    <dbReference type="NCBI Taxonomy" id="3074124"/>
    <lineage>
        <taxon>Bacteria</taxon>
        <taxon>Pseudomonadati</taxon>
        <taxon>Bacteroidota</taxon>
        <taxon>Flavobacteriia</taxon>
        <taxon>Flavobacteriales</taxon>
        <taxon>Flavobacteriaceae</taxon>
        <taxon>Thalassobellus</taxon>
    </lineage>
</organism>
<dbReference type="RefSeq" id="WP_415866381.1">
    <property type="nucleotide sequence ID" value="NZ_CP134537.1"/>
</dbReference>
<gene>
    <name evidence="1" type="ORF">RHP51_04865</name>
</gene>
<sequence length="132" mass="15370">MNLQLPLKTKWFELTKAGIKTEDYREINEYWYARLVDRNNLRSFKKASLAFVVAMANQDPPKSFAIEANRIYQGCFKPFAQNTMTLGYPKTTDTERILKLEHKGIEIRTGNPEWGAEPNKLYFVIKHGKPTK</sequence>
<reference evidence="1 2" key="1">
    <citation type="submission" date="2023-09" db="EMBL/GenBank/DDBJ databases">
        <title>Thalassobella suaedae gen. nov., sp. nov., a marine bacterium of the family Flavobacteriaceae isolated from a halophyte Suaeda japonica.</title>
        <authorList>
            <person name="Lee S.Y."/>
            <person name="Hwang C.Y."/>
        </authorList>
    </citation>
    <scope>NUCLEOTIDE SEQUENCE [LARGE SCALE GENOMIC DNA]</scope>
    <source>
        <strain evidence="1 2">HL-DH14</strain>
    </source>
</reference>
<name>A0ABY9XVN8_9FLAO</name>
<accession>A0ABY9XVN8</accession>
<protein>
    <submittedName>
        <fullName evidence="1">Uncharacterized protein</fullName>
    </submittedName>
</protein>
<dbReference type="EMBL" id="CP134537">
    <property type="protein sequence ID" value="WNH10032.1"/>
    <property type="molecule type" value="Genomic_DNA"/>
</dbReference>
<proteinExistence type="predicted"/>
<evidence type="ECO:0000313" key="2">
    <source>
        <dbReference type="Proteomes" id="UP001302806"/>
    </source>
</evidence>
<evidence type="ECO:0000313" key="1">
    <source>
        <dbReference type="EMBL" id="WNH10032.1"/>
    </source>
</evidence>